<comment type="caution">
    <text evidence="2">The sequence shown here is derived from an EMBL/GenBank/DDBJ whole genome shotgun (WGS) entry which is preliminary data.</text>
</comment>
<evidence type="ECO:0000313" key="2">
    <source>
        <dbReference type="EMBL" id="MEU6822811.1"/>
    </source>
</evidence>
<keyword evidence="2" id="KW-0378">Hydrolase</keyword>
<dbReference type="InterPro" id="IPR044930">
    <property type="entry name" value="Homing_endonuclease_His-Me"/>
</dbReference>
<evidence type="ECO:0000313" key="3">
    <source>
        <dbReference type="Proteomes" id="UP001551176"/>
    </source>
</evidence>
<proteinExistence type="predicted"/>
<dbReference type="GO" id="GO:0004519">
    <property type="term" value="F:endonuclease activity"/>
    <property type="evidence" value="ECO:0007669"/>
    <property type="project" value="UniProtKB-KW"/>
</dbReference>
<keyword evidence="2" id="KW-0540">Nuclease</keyword>
<protein>
    <submittedName>
        <fullName evidence="2">HNH endonuclease signature motif containing protein</fullName>
        <ecNumber evidence="2">3.1.-.-</ecNumber>
    </submittedName>
</protein>
<accession>A0ABV3BP83</accession>
<dbReference type="Pfam" id="PF13392">
    <property type="entry name" value="HNH_3"/>
    <property type="match status" value="1"/>
</dbReference>
<dbReference type="EC" id="3.1.-.-" evidence="2"/>
<gene>
    <name evidence="2" type="ORF">ABZ921_19465</name>
</gene>
<dbReference type="InterPro" id="IPR044925">
    <property type="entry name" value="His-Me_finger_sf"/>
</dbReference>
<dbReference type="Gene3D" id="3.90.75.10">
    <property type="entry name" value="Homing Intron 3 (I-ppo) Encoded Endonuclease, Chain A"/>
    <property type="match status" value="1"/>
</dbReference>
<keyword evidence="2" id="KW-0255">Endonuclease</keyword>
<dbReference type="Proteomes" id="UP001551176">
    <property type="component" value="Unassembled WGS sequence"/>
</dbReference>
<keyword evidence="3" id="KW-1185">Reference proteome</keyword>
<dbReference type="GO" id="GO:0016787">
    <property type="term" value="F:hydrolase activity"/>
    <property type="evidence" value="ECO:0007669"/>
    <property type="project" value="UniProtKB-KW"/>
</dbReference>
<organism evidence="2 3">
    <name type="scientific">Streptomyces atriruber</name>
    <dbReference type="NCBI Taxonomy" id="545121"/>
    <lineage>
        <taxon>Bacteria</taxon>
        <taxon>Bacillati</taxon>
        <taxon>Actinomycetota</taxon>
        <taxon>Actinomycetes</taxon>
        <taxon>Kitasatosporales</taxon>
        <taxon>Streptomycetaceae</taxon>
        <taxon>Streptomyces</taxon>
    </lineage>
</organism>
<dbReference type="SUPFAM" id="SSF54060">
    <property type="entry name" value="His-Me finger endonucleases"/>
    <property type="match status" value="1"/>
</dbReference>
<evidence type="ECO:0000259" key="1">
    <source>
        <dbReference type="Pfam" id="PF13392"/>
    </source>
</evidence>
<dbReference type="RefSeq" id="WP_359350501.1">
    <property type="nucleotide sequence ID" value="NZ_JBEYXV010000009.1"/>
</dbReference>
<dbReference type="InterPro" id="IPR003615">
    <property type="entry name" value="HNH_nuc"/>
</dbReference>
<sequence>MRDWTDRFLDKISESESGCWEWTGHVKPNGYGQVRINRQPLHAHRVAYEAMRGPIPPGLVIDHLCRNRRCVRPEHLEPVSHRTNILRGEGPAARHARQTHCLRGHPFNAANTYVSPHGARNCRACRTERKRTGHDRQGVTRAPACQRRPMAANSTHHALPRVASR</sequence>
<feature type="domain" description="HNH nuclease" evidence="1">
    <location>
        <begin position="42"/>
        <end position="84"/>
    </location>
</feature>
<name>A0ABV3BP83_9ACTN</name>
<dbReference type="EMBL" id="JBEYXV010000009">
    <property type="protein sequence ID" value="MEU6822811.1"/>
    <property type="molecule type" value="Genomic_DNA"/>
</dbReference>
<reference evidence="2 3" key="1">
    <citation type="submission" date="2024-06" db="EMBL/GenBank/DDBJ databases">
        <title>The Natural Products Discovery Center: Release of the First 8490 Sequenced Strains for Exploring Actinobacteria Biosynthetic Diversity.</title>
        <authorList>
            <person name="Kalkreuter E."/>
            <person name="Kautsar S.A."/>
            <person name="Yang D."/>
            <person name="Bader C.D."/>
            <person name="Teijaro C.N."/>
            <person name="Fluegel L."/>
            <person name="Davis C.M."/>
            <person name="Simpson J.R."/>
            <person name="Lauterbach L."/>
            <person name="Steele A.D."/>
            <person name="Gui C."/>
            <person name="Meng S."/>
            <person name="Li G."/>
            <person name="Viehrig K."/>
            <person name="Ye F."/>
            <person name="Su P."/>
            <person name="Kiefer A.F."/>
            <person name="Nichols A."/>
            <person name="Cepeda A.J."/>
            <person name="Yan W."/>
            <person name="Fan B."/>
            <person name="Jiang Y."/>
            <person name="Adhikari A."/>
            <person name="Zheng C.-J."/>
            <person name="Schuster L."/>
            <person name="Cowan T.M."/>
            <person name="Smanski M.J."/>
            <person name="Chevrette M.G."/>
            <person name="De Carvalho L.P.S."/>
            <person name="Shen B."/>
        </authorList>
    </citation>
    <scope>NUCLEOTIDE SEQUENCE [LARGE SCALE GENOMIC DNA]</scope>
    <source>
        <strain evidence="2 3">NPDC046838</strain>
    </source>
</reference>